<evidence type="ECO:0000313" key="3">
    <source>
        <dbReference type="Proteomes" id="UP001569428"/>
    </source>
</evidence>
<dbReference type="SUPFAM" id="SSF53474">
    <property type="entry name" value="alpha/beta-Hydrolases"/>
    <property type="match status" value="1"/>
</dbReference>
<organism evidence="2 3">
    <name type="scientific">Microbulbifer epialgicus</name>
    <dbReference type="NCBI Taxonomy" id="393907"/>
    <lineage>
        <taxon>Bacteria</taxon>
        <taxon>Pseudomonadati</taxon>
        <taxon>Pseudomonadota</taxon>
        <taxon>Gammaproteobacteria</taxon>
        <taxon>Cellvibrionales</taxon>
        <taxon>Microbulbiferaceae</taxon>
        <taxon>Microbulbifer</taxon>
    </lineage>
</organism>
<sequence>MKKTLLNLLFPLLLTGFLTGCNPDSINAESGKGRIQPLEFLPALRGDYFKLDSEIVGRPYHIYIRLPEGYNENNQKRYPVVYLLDGDSLFPILATNHLFMQYDDLVPEAIVVGIAYGSFDPEINKRSYDFSTPAANGNPDRGGAEMFLNFLEQELLPTIESRYSADPRQRILFGQSRGGHLVLYTAFTKPDLFKGLIASNPTFLPQKNFFYGKPAIASRDDLTLVITSGSDDRPELRKDAITWQEYWLQQENIPWRIAFKTIAKGTHAANSTDSYRFGIHEIFKEEIARLRRLSIQESNISVQY</sequence>
<dbReference type="PANTHER" id="PTHR48098:SF6">
    <property type="entry name" value="FERRI-BACILLIBACTIN ESTERASE BESA"/>
    <property type="match status" value="1"/>
</dbReference>
<proteinExistence type="predicted"/>
<feature type="signal peptide" evidence="1">
    <location>
        <begin position="1"/>
        <end position="20"/>
    </location>
</feature>
<dbReference type="PANTHER" id="PTHR48098">
    <property type="entry name" value="ENTEROCHELIN ESTERASE-RELATED"/>
    <property type="match status" value="1"/>
</dbReference>
<keyword evidence="2" id="KW-0378">Hydrolase</keyword>
<gene>
    <name evidence="2" type="ORF">ACCI49_12900</name>
</gene>
<dbReference type="InterPro" id="IPR029058">
    <property type="entry name" value="AB_hydrolase_fold"/>
</dbReference>
<reference evidence="2 3" key="1">
    <citation type="submission" date="2024-08" db="EMBL/GenBank/DDBJ databases">
        <authorList>
            <person name="Ishaq N."/>
        </authorList>
    </citation>
    <scope>NUCLEOTIDE SEQUENCE [LARGE SCALE GENOMIC DNA]</scope>
    <source>
        <strain evidence="2 3">DSM 18651</strain>
    </source>
</reference>
<dbReference type="RefSeq" id="WP_371839422.1">
    <property type="nucleotide sequence ID" value="NZ_JBGMEK010000027.1"/>
</dbReference>
<name>A0ABV4P1K0_9GAMM</name>
<dbReference type="InterPro" id="IPR050583">
    <property type="entry name" value="Mycobacterial_A85_antigen"/>
</dbReference>
<dbReference type="Pfam" id="PF00756">
    <property type="entry name" value="Esterase"/>
    <property type="match status" value="1"/>
</dbReference>
<protein>
    <submittedName>
        <fullName evidence="2">Alpha/beta hydrolase</fullName>
    </submittedName>
</protein>
<comment type="caution">
    <text evidence="2">The sequence shown here is derived from an EMBL/GenBank/DDBJ whole genome shotgun (WGS) entry which is preliminary data.</text>
</comment>
<evidence type="ECO:0000256" key="1">
    <source>
        <dbReference type="SAM" id="SignalP"/>
    </source>
</evidence>
<keyword evidence="3" id="KW-1185">Reference proteome</keyword>
<dbReference type="PROSITE" id="PS51257">
    <property type="entry name" value="PROKAR_LIPOPROTEIN"/>
    <property type="match status" value="1"/>
</dbReference>
<dbReference type="EMBL" id="JBGMEK010000027">
    <property type="protein sequence ID" value="MFA0811815.1"/>
    <property type="molecule type" value="Genomic_DNA"/>
</dbReference>
<evidence type="ECO:0000313" key="2">
    <source>
        <dbReference type="EMBL" id="MFA0811815.1"/>
    </source>
</evidence>
<feature type="chain" id="PRO_5046358050" evidence="1">
    <location>
        <begin position="21"/>
        <end position="304"/>
    </location>
</feature>
<dbReference type="Proteomes" id="UP001569428">
    <property type="component" value="Unassembled WGS sequence"/>
</dbReference>
<accession>A0ABV4P1K0</accession>
<dbReference type="Gene3D" id="3.40.50.1820">
    <property type="entry name" value="alpha/beta hydrolase"/>
    <property type="match status" value="1"/>
</dbReference>
<dbReference type="InterPro" id="IPR000801">
    <property type="entry name" value="Esterase-like"/>
</dbReference>
<dbReference type="GO" id="GO:0016787">
    <property type="term" value="F:hydrolase activity"/>
    <property type="evidence" value="ECO:0007669"/>
    <property type="project" value="UniProtKB-KW"/>
</dbReference>
<keyword evidence="1" id="KW-0732">Signal</keyword>